<keyword evidence="12" id="KW-1185">Reference proteome</keyword>
<dbReference type="Proteomes" id="UP001180020">
    <property type="component" value="Unassembled WGS sequence"/>
</dbReference>
<keyword evidence="8 9" id="KW-0472">Membrane</keyword>
<evidence type="ECO:0000313" key="12">
    <source>
        <dbReference type="Proteomes" id="UP001180020"/>
    </source>
</evidence>
<name>A0AAV9DRL1_ACOCL</name>
<keyword evidence="7 9" id="KW-1133">Transmembrane helix</keyword>
<keyword evidence="6" id="KW-0256">Endoplasmic reticulum</keyword>
<dbReference type="PANTHER" id="PTHR12692:SF0">
    <property type="entry name" value="GH11935P"/>
    <property type="match status" value="1"/>
</dbReference>
<evidence type="ECO:0000256" key="9">
    <source>
        <dbReference type="SAM" id="Phobius"/>
    </source>
</evidence>
<reference evidence="11" key="1">
    <citation type="journal article" date="2023" name="Nat. Commun.">
        <title>Diploid and tetraploid genomes of Acorus and the evolution of monocots.</title>
        <authorList>
            <person name="Ma L."/>
            <person name="Liu K.W."/>
            <person name="Li Z."/>
            <person name="Hsiao Y.Y."/>
            <person name="Qi Y."/>
            <person name="Fu T."/>
            <person name="Tang G.D."/>
            <person name="Zhang D."/>
            <person name="Sun W.H."/>
            <person name="Liu D.K."/>
            <person name="Li Y."/>
            <person name="Chen G.Z."/>
            <person name="Liu X.D."/>
            <person name="Liao X.Y."/>
            <person name="Jiang Y.T."/>
            <person name="Yu X."/>
            <person name="Hao Y."/>
            <person name="Huang J."/>
            <person name="Zhao X.W."/>
            <person name="Ke S."/>
            <person name="Chen Y.Y."/>
            <person name="Wu W.L."/>
            <person name="Hsu J.L."/>
            <person name="Lin Y.F."/>
            <person name="Huang M.D."/>
            <person name="Li C.Y."/>
            <person name="Huang L."/>
            <person name="Wang Z.W."/>
            <person name="Zhao X."/>
            <person name="Zhong W.Y."/>
            <person name="Peng D.H."/>
            <person name="Ahmad S."/>
            <person name="Lan S."/>
            <person name="Zhang J.S."/>
            <person name="Tsai W.C."/>
            <person name="Van de Peer Y."/>
            <person name="Liu Z.J."/>
        </authorList>
    </citation>
    <scope>NUCLEOTIDE SEQUENCE</scope>
    <source>
        <strain evidence="11">CP</strain>
    </source>
</reference>
<evidence type="ECO:0000256" key="8">
    <source>
        <dbReference type="ARBA" id="ARBA00023136"/>
    </source>
</evidence>
<evidence type="ECO:0000256" key="5">
    <source>
        <dbReference type="ARBA" id="ARBA00022729"/>
    </source>
</evidence>
<dbReference type="PANTHER" id="PTHR12692">
    <property type="entry name" value="DOLICHYL-DIPHOSPHOOLIGOSACCHARIDE--PROTEIN GLYCOSYLTRANSFERASE-RELATED"/>
    <property type="match status" value="1"/>
</dbReference>
<evidence type="ECO:0000256" key="10">
    <source>
        <dbReference type="SAM" id="SignalP"/>
    </source>
</evidence>
<keyword evidence="5 10" id="KW-0732">Signal</keyword>
<dbReference type="EMBL" id="JAUJYO010000011">
    <property type="protein sequence ID" value="KAK1303153.1"/>
    <property type="molecule type" value="Genomic_DNA"/>
</dbReference>
<dbReference type="GO" id="GO:0018279">
    <property type="term" value="P:protein N-linked glycosylation via asparagine"/>
    <property type="evidence" value="ECO:0007669"/>
    <property type="project" value="TreeGrafter"/>
</dbReference>
<evidence type="ECO:0000256" key="4">
    <source>
        <dbReference type="ARBA" id="ARBA00022692"/>
    </source>
</evidence>
<feature type="transmembrane region" description="Helical" evidence="9">
    <location>
        <begin position="275"/>
        <end position="298"/>
    </location>
</feature>
<dbReference type="AlphaFoldDB" id="A0AAV9DRL1"/>
<organism evidence="11 12">
    <name type="scientific">Acorus calamus</name>
    <name type="common">Sweet flag</name>
    <dbReference type="NCBI Taxonomy" id="4465"/>
    <lineage>
        <taxon>Eukaryota</taxon>
        <taxon>Viridiplantae</taxon>
        <taxon>Streptophyta</taxon>
        <taxon>Embryophyta</taxon>
        <taxon>Tracheophyta</taxon>
        <taxon>Spermatophyta</taxon>
        <taxon>Magnoliopsida</taxon>
        <taxon>Liliopsida</taxon>
        <taxon>Acoraceae</taxon>
        <taxon>Acorus</taxon>
    </lineage>
</organism>
<evidence type="ECO:0000256" key="2">
    <source>
        <dbReference type="ARBA" id="ARBA00004477"/>
    </source>
</evidence>
<comment type="similarity">
    <text evidence="3">Belongs to the OST3/OST6 family.</text>
</comment>
<feature type="transmembrane region" description="Helical" evidence="9">
    <location>
        <begin position="307"/>
        <end position="325"/>
    </location>
</feature>
<evidence type="ECO:0000313" key="11">
    <source>
        <dbReference type="EMBL" id="KAK1303153.1"/>
    </source>
</evidence>
<feature type="signal peptide" evidence="10">
    <location>
        <begin position="1"/>
        <end position="25"/>
    </location>
</feature>
<comment type="subcellular location">
    <subcellularLocation>
        <location evidence="2">Endoplasmic reticulum membrane</location>
        <topology evidence="2">Multi-pass membrane protein</topology>
    </subcellularLocation>
</comment>
<comment type="caution">
    <text evidence="11">The sequence shown here is derived from an EMBL/GenBank/DDBJ whole genome shotgun (WGS) entry which is preliminary data.</text>
</comment>
<dbReference type="GO" id="GO:0008250">
    <property type="term" value="C:oligosaccharyltransferase complex"/>
    <property type="evidence" value="ECO:0007669"/>
    <property type="project" value="TreeGrafter"/>
</dbReference>
<dbReference type="Pfam" id="PF04756">
    <property type="entry name" value="OST3_OST6"/>
    <property type="match status" value="1"/>
</dbReference>
<dbReference type="Gene3D" id="3.40.30.10">
    <property type="entry name" value="Glutaredoxin"/>
    <property type="match status" value="1"/>
</dbReference>
<feature type="chain" id="PRO_5043474189" evidence="10">
    <location>
        <begin position="26"/>
        <end position="343"/>
    </location>
</feature>
<dbReference type="InterPro" id="IPR021149">
    <property type="entry name" value="OligosaccharylTrfase_OST3/OST6"/>
</dbReference>
<accession>A0AAV9DRL1</accession>
<feature type="transmembrane region" description="Helical" evidence="9">
    <location>
        <begin position="223"/>
        <end position="243"/>
    </location>
</feature>
<gene>
    <name evidence="11" type="primary">OST3B</name>
    <name evidence="11" type="ORF">QJS10_CPB11g01238</name>
</gene>
<evidence type="ECO:0000256" key="1">
    <source>
        <dbReference type="ARBA" id="ARBA00002791"/>
    </source>
</evidence>
<comment type="function">
    <text evidence="1">Subunit of the oligosaccharyl transferase (OST) complex that catalyzes the initial transfer of a defined glycan (Glc(3)Man(9)GlcNAc(2) in eukaryotes) from the lipid carrier dolichol-pyrophosphate to an asparagine residue within an Asn-X-Ser/Thr consensus motif in nascent polypeptide chains, the first step in protein N-glycosylation. N-glycosylation occurs cotranslationally and the complex associates with the Sec61 complex at the channel-forming translocon complex that mediates protein translocation across the endoplasmic reticulum (ER). All subunits are required for a maximal enzyme activity.</text>
</comment>
<sequence>MATPLRSLLLLLLLLTVISITTIHGSDPDLVSELLSLRSSSKDGVIHLDNRLLNRYLSSSPIPRPYSLIIFFDASQLRDRSDLHLPELRSEFALLSSAFLRRHPPNTPSHSRLFFCDIEFKESQDSFSLFGVNSLPHIRHVSPSAPNPRSSDPMDPSDFARLADSMAEFVESKTKIPIGPIERPPPISGRQIGFLLVLLLIASPFLIKRVLAGETLIHDWKFWMVSALFVYFFSVSGSMHNIIRKMPMFLTDRNDPSQLVFFYQGSGMQLGAEGFAVGGLYMIVGLLLGFLTHALVYWRNLTAQRGVMLLALVVSFWAVKKVIFLDNWKTGYWIHGFWPNSWR</sequence>
<keyword evidence="4 9" id="KW-0812">Transmembrane</keyword>
<protein>
    <submittedName>
        <fullName evidence="11">Dolichyl-diphosphooligosaccharide--protein glycosyltransferase subunit 3B</fullName>
    </submittedName>
</protein>
<feature type="transmembrane region" description="Helical" evidence="9">
    <location>
        <begin position="192"/>
        <end position="211"/>
    </location>
</feature>
<evidence type="ECO:0000256" key="6">
    <source>
        <dbReference type="ARBA" id="ARBA00022824"/>
    </source>
</evidence>
<proteinExistence type="inferred from homology"/>
<evidence type="ECO:0000256" key="7">
    <source>
        <dbReference type="ARBA" id="ARBA00022989"/>
    </source>
</evidence>
<evidence type="ECO:0000256" key="3">
    <source>
        <dbReference type="ARBA" id="ARBA00009561"/>
    </source>
</evidence>
<reference evidence="11" key="2">
    <citation type="submission" date="2023-06" db="EMBL/GenBank/DDBJ databases">
        <authorList>
            <person name="Ma L."/>
            <person name="Liu K.-W."/>
            <person name="Li Z."/>
            <person name="Hsiao Y.-Y."/>
            <person name="Qi Y."/>
            <person name="Fu T."/>
            <person name="Tang G."/>
            <person name="Zhang D."/>
            <person name="Sun W.-H."/>
            <person name="Liu D.-K."/>
            <person name="Li Y."/>
            <person name="Chen G.-Z."/>
            <person name="Liu X.-D."/>
            <person name="Liao X.-Y."/>
            <person name="Jiang Y.-T."/>
            <person name="Yu X."/>
            <person name="Hao Y."/>
            <person name="Huang J."/>
            <person name="Zhao X.-W."/>
            <person name="Ke S."/>
            <person name="Chen Y.-Y."/>
            <person name="Wu W.-L."/>
            <person name="Hsu J.-L."/>
            <person name="Lin Y.-F."/>
            <person name="Huang M.-D."/>
            <person name="Li C.-Y."/>
            <person name="Huang L."/>
            <person name="Wang Z.-W."/>
            <person name="Zhao X."/>
            <person name="Zhong W.-Y."/>
            <person name="Peng D.-H."/>
            <person name="Ahmad S."/>
            <person name="Lan S."/>
            <person name="Zhang J.-S."/>
            <person name="Tsai W.-C."/>
            <person name="Van De Peer Y."/>
            <person name="Liu Z.-J."/>
        </authorList>
    </citation>
    <scope>NUCLEOTIDE SEQUENCE</scope>
    <source>
        <strain evidence="11">CP</strain>
        <tissue evidence="11">Leaves</tissue>
    </source>
</reference>